<reference evidence="3 4" key="1">
    <citation type="submission" date="2012-06" db="EMBL/GenBank/DDBJ databases">
        <title>The complete genome of Aequorivita sublithincola DSM 14238.</title>
        <authorList>
            <consortium name="US DOE Joint Genome Institute (JGI-PGF)"/>
            <person name="Lucas S."/>
            <person name="Copeland A."/>
            <person name="Lapidus A."/>
            <person name="Goodwin L."/>
            <person name="Pitluck S."/>
            <person name="Peters L."/>
            <person name="Munk A.C.C."/>
            <person name="Kyrpides N."/>
            <person name="Mavromatis K."/>
            <person name="Pagani I."/>
            <person name="Ivanova N."/>
            <person name="Ovchinnikova G."/>
            <person name="Zeytun A."/>
            <person name="Detter J.C."/>
            <person name="Han C."/>
            <person name="Land M."/>
            <person name="Hauser L."/>
            <person name="Markowitz V."/>
            <person name="Cheng J.-F."/>
            <person name="Hugenholtz P."/>
            <person name="Woyke T."/>
            <person name="Wu D."/>
            <person name="Tindall B."/>
            <person name="Faehnrich R."/>
            <person name="Brambilla E."/>
            <person name="Klenk H.-P."/>
            <person name="Eisen J.A."/>
        </authorList>
    </citation>
    <scope>NUCLEOTIDE SEQUENCE [LARGE SCALE GENOMIC DNA]</scope>
    <source>
        <strain evidence="4">DSM 14238 / LMG 21431 / ACAM 643 / 9-3</strain>
    </source>
</reference>
<dbReference type="RefSeq" id="WP_014783602.1">
    <property type="nucleotide sequence ID" value="NC_018013.1"/>
</dbReference>
<dbReference type="PATRIC" id="fig|746697.3.peg.2964"/>
<dbReference type="eggNOG" id="COG0438">
    <property type="taxonomic scope" value="Bacteria"/>
</dbReference>
<sequence length="394" mass="44056">MNDKPKLIRITTIPLSLEKLLEGQLGYMQSNFEVTAISAEKEKLEILGKTEGYATYHTEMTRQITPLADLKSVYILYKYLKKEKPAIVHSHTPKAGIVGMMAALMAGVPHRLHTVAGLPLMEATGMKRKLLDFVEKLTYRFATKVYPNSKGLYDFIVAEKLAKSSKLKIIGQGSSNGIDTQYFDPTLFESTRNTLRQNLNIPEDSFVFVFVGRLVGDKGINELVEAFERRGTNDELRGEEYGDSNIKLLLVGPLETELDPLKAETLLAIENNADILAVGYQNDVRPYFAAADALVFPSYREGFPNVVMQAGAMGLPSIVTDINGCNEIIIPNLNGIIIPSKNTKALAEAMQLLMNDKSLYQQLKDNARIQITSRFERREVWEALLKEYKSLLGE</sequence>
<evidence type="ECO:0000259" key="2">
    <source>
        <dbReference type="Pfam" id="PF13579"/>
    </source>
</evidence>
<dbReference type="Pfam" id="PF00534">
    <property type="entry name" value="Glycos_transf_1"/>
    <property type="match status" value="1"/>
</dbReference>
<dbReference type="EMBL" id="CP003280">
    <property type="protein sequence ID" value="AFL82353.1"/>
    <property type="molecule type" value="Genomic_DNA"/>
</dbReference>
<evidence type="ECO:0000313" key="3">
    <source>
        <dbReference type="EMBL" id="AFL82353.1"/>
    </source>
</evidence>
<keyword evidence="4" id="KW-1185">Reference proteome</keyword>
<keyword evidence="3" id="KW-0808">Transferase</keyword>
<dbReference type="Proteomes" id="UP000006049">
    <property type="component" value="Chromosome"/>
</dbReference>
<dbReference type="InterPro" id="IPR028098">
    <property type="entry name" value="Glyco_trans_4-like_N"/>
</dbReference>
<dbReference type="Pfam" id="PF13579">
    <property type="entry name" value="Glyco_trans_4_4"/>
    <property type="match status" value="1"/>
</dbReference>
<accession>I3YZD5</accession>
<dbReference type="InterPro" id="IPR001296">
    <property type="entry name" value="Glyco_trans_1"/>
</dbReference>
<evidence type="ECO:0000313" key="4">
    <source>
        <dbReference type="Proteomes" id="UP000006049"/>
    </source>
</evidence>
<dbReference type="CDD" id="cd03808">
    <property type="entry name" value="GT4_CapM-like"/>
    <property type="match status" value="1"/>
</dbReference>
<proteinExistence type="predicted"/>
<dbReference type="KEGG" id="asl:Aeqsu_2912"/>
<dbReference type="SUPFAM" id="SSF53756">
    <property type="entry name" value="UDP-Glycosyltransferase/glycogen phosphorylase"/>
    <property type="match status" value="1"/>
</dbReference>
<organism evidence="3 4">
    <name type="scientific">Aequorivita sublithincola (strain DSM 14238 / LMG 21431 / ACAM 643 / 9-3)</name>
    <dbReference type="NCBI Taxonomy" id="746697"/>
    <lineage>
        <taxon>Bacteria</taxon>
        <taxon>Pseudomonadati</taxon>
        <taxon>Bacteroidota</taxon>
        <taxon>Flavobacteriia</taxon>
        <taxon>Flavobacteriales</taxon>
        <taxon>Flavobacteriaceae</taxon>
        <taxon>Aequorivita</taxon>
    </lineage>
</organism>
<feature type="domain" description="Glycosyl transferase family 1" evidence="1">
    <location>
        <begin position="192"/>
        <end position="368"/>
    </location>
</feature>
<dbReference type="HOGENOM" id="CLU_009583_8_0_10"/>
<protein>
    <submittedName>
        <fullName evidence="3">Glycosyltransferase</fullName>
    </submittedName>
</protein>
<gene>
    <name evidence="3" type="ordered locus">Aeqsu_2912</name>
</gene>
<feature type="domain" description="Glycosyltransferase subfamily 4-like N-terminal" evidence="2">
    <location>
        <begin position="52"/>
        <end position="168"/>
    </location>
</feature>
<dbReference type="STRING" id="746697.Aeqsu_2912"/>
<name>I3YZD5_AEQSU</name>
<dbReference type="AlphaFoldDB" id="I3YZD5"/>
<dbReference type="Gene3D" id="3.40.50.2000">
    <property type="entry name" value="Glycogen Phosphorylase B"/>
    <property type="match status" value="2"/>
</dbReference>
<evidence type="ECO:0000259" key="1">
    <source>
        <dbReference type="Pfam" id="PF00534"/>
    </source>
</evidence>
<dbReference type="PANTHER" id="PTHR12526">
    <property type="entry name" value="GLYCOSYLTRANSFERASE"/>
    <property type="match status" value="1"/>
</dbReference>
<dbReference type="GO" id="GO:0016757">
    <property type="term" value="F:glycosyltransferase activity"/>
    <property type="evidence" value="ECO:0007669"/>
    <property type="project" value="InterPro"/>
</dbReference>
<dbReference type="OrthoDB" id="9790710at2"/>